<proteinExistence type="predicted"/>
<dbReference type="AlphaFoldDB" id="A0AA42B5W4"/>
<evidence type="ECO:0000256" key="2">
    <source>
        <dbReference type="ARBA" id="ARBA00023015"/>
    </source>
</evidence>
<dbReference type="InterPro" id="IPR002100">
    <property type="entry name" value="TF_MADSbox"/>
</dbReference>
<evidence type="ECO:0000256" key="1">
    <source>
        <dbReference type="ARBA" id="ARBA00004123"/>
    </source>
</evidence>
<dbReference type="EMBL" id="JAJJMA010342874">
    <property type="protein sequence ID" value="MCL7051826.1"/>
    <property type="molecule type" value="Genomic_DNA"/>
</dbReference>
<dbReference type="SUPFAM" id="SSF55455">
    <property type="entry name" value="SRF-like"/>
    <property type="match status" value="1"/>
</dbReference>
<dbReference type="Proteomes" id="UP001177140">
    <property type="component" value="Unassembled WGS sequence"/>
</dbReference>
<keyword evidence="6" id="KW-0175">Coiled coil</keyword>
<reference evidence="8" key="1">
    <citation type="submission" date="2022-03" db="EMBL/GenBank/DDBJ databases">
        <title>A functionally conserved STORR gene fusion in Papaver species that diverged 16.8 million years ago.</title>
        <authorList>
            <person name="Catania T."/>
        </authorList>
    </citation>
    <scope>NUCLEOTIDE SEQUENCE</scope>
    <source>
        <strain evidence="8">S-191538</strain>
    </source>
</reference>
<keyword evidence="3" id="KW-0238">DNA-binding</keyword>
<evidence type="ECO:0000313" key="8">
    <source>
        <dbReference type="EMBL" id="MCL7051826.1"/>
    </source>
</evidence>
<evidence type="ECO:0000313" key="9">
    <source>
        <dbReference type="Proteomes" id="UP001177140"/>
    </source>
</evidence>
<dbReference type="PROSITE" id="PS50066">
    <property type="entry name" value="MADS_BOX_2"/>
    <property type="match status" value="1"/>
</dbReference>
<evidence type="ECO:0000256" key="6">
    <source>
        <dbReference type="SAM" id="Coils"/>
    </source>
</evidence>
<dbReference type="GO" id="GO:0046983">
    <property type="term" value="F:protein dimerization activity"/>
    <property type="evidence" value="ECO:0007669"/>
    <property type="project" value="InterPro"/>
</dbReference>
<comment type="caution">
    <text evidence="8">The sequence shown here is derived from an EMBL/GenBank/DDBJ whole genome shotgun (WGS) entry which is preliminary data.</text>
</comment>
<dbReference type="GO" id="GO:0010152">
    <property type="term" value="P:pollen maturation"/>
    <property type="evidence" value="ECO:0007669"/>
    <property type="project" value="UniProtKB-ARBA"/>
</dbReference>
<dbReference type="InterPro" id="IPR036879">
    <property type="entry name" value="TF_MADSbox_sf"/>
</dbReference>
<protein>
    <recommendedName>
        <fullName evidence="7">MADS-box domain-containing protein</fullName>
    </recommendedName>
</protein>
<dbReference type="FunFam" id="3.40.1810.10:FF:000010">
    <property type="entry name" value="Agamous-like MADS-box protein AGL30"/>
    <property type="match status" value="1"/>
</dbReference>
<evidence type="ECO:0000259" key="7">
    <source>
        <dbReference type="PROSITE" id="PS50066"/>
    </source>
</evidence>
<evidence type="ECO:0000256" key="4">
    <source>
        <dbReference type="ARBA" id="ARBA00023163"/>
    </source>
</evidence>
<dbReference type="Pfam" id="PF00319">
    <property type="entry name" value="SRF-TF"/>
    <property type="match status" value="1"/>
</dbReference>
<evidence type="ECO:0000256" key="5">
    <source>
        <dbReference type="ARBA" id="ARBA00023242"/>
    </source>
</evidence>
<sequence>MGRVKLKIKRLENTSGRQVTYSKRRAGILKKARELSILCDIDIALLMFSPTGKPTLCLGDKSNIEEVIAKFAQLTPQERAKRKLESLEALKKTFKKLDHDVDIQNFLGTSTQTVEELTNQSRLLQAQLADLHKRLSCYKNPSTVNCVQHLARMEENIEGSLHRVTTHKENLGKQQLMSIGCDQFQNGMHLPLVMGGNQQSQPLPWIPNNDSQQMMLPEDTSLLVPRNIECSTNPHIHNYNGYHLGTGKQPEINSSGQERSSLHVLNRNACLSLEVGGQFPSYASDNLNLLDSKHFEVDGKISLQEPPMDYQVSSSFDPPRNRYDTNESGWASSSGHCVVPMFDGPSYHPHAQQPN</sequence>
<dbReference type="PRINTS" id="PR00404">
    <property type="entry name" value="MADSDOMAIN"/>
</dbReference>
<gene>
    <name evidence="8" type="ORF">MKW94_027720</name>
</gene>
<dbReference type="GO" id="GO:0080092">
    <property type="term" value="P:regulation of pollen tube growth"/>
    <property type="evidence" value="ECO:0007669"/>
    <property type="project" value="UniProtKB-ARBA"/>
</dbReference>
<keyword evidence="4" id="KW-0804">Transcription</keyword>
<organism evidence="8 9">
    <name type="scientific">Papaver nudicaule</name>
    <name type="common">Iceland poppy</name>
    <dbReference type="NCBI Taxonomy" id="74823"/>
    <lineage>
        <taxon>Eukaryota</taxon>
        <taxon>Viridiplantae</taxon>
        <taxon>Streptophyta</taxon>
        <taxon>Embryophyta</taxon>
        <taxon>Tracheophyta</taxon>
        <taxon>Spermatophyta</taxon>
        <taxon>Magnoliopsida</taxon>
        <taxon>Ranunculales</taxon>
        <taxon>Papaveraceae</taxon>
        <taxon>Papaveroideae</taxon>
        <taxon>Papaver</taxon>
    </lineage>
</organism>
<accession>A0AA42B5W4</accession>
<dbReference type="GO" id="GO:0005634">
    <property type="term" value="C:nucleus"/>
    <property type="evidence" value="ECO:0007669"/>
    <property type="project" value="UniProtKB-SubCell"/>
</dbReference>
<comment type="subcellular location">
    <subcellularLocation>
        <location evidence="1">Nucleus</location>
    </subcellularLocation>
</comment>
<dbReference type="SMART" id="SM00432">
    <property type="entry name" value="MADS"/>
    <property type="match status" value="1"/>
</dbReference>
<feature type="domain" description="MADS-box" evidence="7">
    <location>
        <begin position="1"/>
        <end position="53"/>
    </location>
</feature>
<dbReference type="PANTHER" id="PTHR48019">
    <property type="entry name" value="SERUM RESPONSE FACTOR HOMOLOG"/>
    <property type="match status" value="1"/>
</dbReference>
<keyword evidence="5" id="KW-0539">Nucleus</keyword>
<dbReference type="InterPro" id="IPR050142">
    <property type="entry name" value="MADS-box/MEF2_TF"/>
</dbReference>
<keyword evidence="2" id="KW-0805">Transcription regulation</keyword>
<dbReference type="GO" id="GO:0003677">
    <property type="term" value="F:DNA binding"/>
    <property type="evidence" value="ECO:0007669"/>
    <property type="project" value="UniProtKB-KW"/>
</dbReference>
<feature type="coiled-coil region" evidence="6">
    <location>
        <begin position="77"/>
        <end position="134"/>
    </location>
</feature>
<dbReference type="Gene3D" id="3.40.1810.10">
    <property type="entry name" value="Transcription factor, MADS-box"/>
    <property type="match status" value="1"/>
</dbReference>
<keyword evidence="9" id="KW-1185">Reference proteome</keyword>
<name>A0AA42B5W4_PAPNU</name>
<evidence type="ECO:0000256" key="3">
    <source>
        <dbReference type="ARBA" id="ARBA00023125"/>
    </source>
</evidence>